<feature type="region of interest" description="Disordered" evidence="1">
    <location>
        <begin position="121"/>
        <end position="218"/>
    </location>
</feature>
<evidence type="ECO:0000313" key="4">
    <source>
        <dbReference type="Proteomes" id="UP000653454"/>
    </source>
</evidence>
<dbReference type="PROSITE" id="PS51029">
    <property type="entry name" value="MADF"/>
    <property type="match status" value="1"/>
</dbReference>
<dbReference type="Pfam" id="PF10545">
    <property type="entry name" value="MADF_DNA_bdg"/>
    <property type="match status" value="1"/>
</dbReference>
<reference evidence="3" key="1">
    <citation type="submission" date="2020-11" db="EMBL/GenBank/DDBJ databases">
        <authorList>
            <person name="Whiteford S."/>
        </authorList>
    </citation>
    <scope>NUCLEOTIDE SEQUENCE</scope>
</reference>
<evidence type="ECO:0000259" key="2">
    <source>
        <dbReference type="PROSITE" id="PS51029"/>
    </source>
</evidence>
<dbReference type="Proteomes" id="UP000653454">
    <property type="component" value="Unassembled WGS sequence"/>
</dbReference>
<dbReference type="GO" id="GO:0005634">
    <property type="term" value="C:nucleus"/>
    <property type="evidence" value="ECO:0007669"/>
    <property type="project" value="TreeGrafter"/>
</dbReference>
<dbReference type="AlphaFoldDB" id="A0A8S4G2U9"/>
<dbReference type="EMBL" id="CAJHNJ030000085">
    <property type="protein sequence ID" value="CAG9134770.1"/>
    <property type="molecule type" value="Genomic_DNA"/>
</dbReference>
<feature type="domain" description="MADF" evidence="2">
    <location>
        <begin position="13"/>
        <end position="100"/>
    </location>
</feature>
<comment type="caution">
    <text evidence="3">The sequence shown here is derived from an EMBL/GenBank/DDBJ whole genome shotgun (WGS) entry which is preliminary data.</text>
</comment>
<dbReference type="InterPro" id="IPR039353">
    <property type="entry name" value="TF_Adf1"/>
</dbReference>
<feature type="compositionally biased region" description="Polar residues" evidence="1">
    <location>
        <begin position="153"/>
        <end position="162"/>
    </location>
</feature>
<gene>
    <name evidence="3" type="ORF">PLXY2_LOCUS13018</name>
</gene>
<accession>A0A8S4G2U9</accession>
<protein>
    <submittedName>
        <fullName evidence="3">(diamondback moth) hypothetical protein</fullName>
    </submittedName>
</protein>
<dbReference type="GO" id="GO:0005667">
    <property type="term" value="C:transcription regulator complex"/>
    <property type="evidence" value="ECO:0007669"/>
    <property type="project" value="TreeGrafter"/>
</dbReference>
<dbReference type="PANTHER" id="PTHR12243">
    <property type="entry name" value="MADF DOMAIN TRANSCRIPTION FACTOR"/>
    <property type="match status" value="1"/>
</dbReference>
<dbReference type="InterPro" id="IPR006578">
    <property type="entry name" value="MADF-dom"/>
</dbReference>
<sequence length="218" mass="24229">MSHIRMQRHLREKLIEQIQKYPILYNTNHENHRDNDLRDCAWNQIAEVLGVNSDTLKREWKILRDSLRQALKKQKQSGKADKGRKWYFESKMSFLFPFMTKRITYKRVPNSTTLDEVKLDTTDADYDEDQPLAAPARGEGGGAGARGGGRRSPSLTRSNCSLPASARAPGDCRGRYKASSTVTAPPPGKGRQGEAGAATREGGVGEGERGGELISINK</sequence>
<proteinExistence type="predicted"/>
<evidence type="ECO:0000313" key="3">
    <source>
        <dbReference type="EMBL" id="CAG9134770.1"/>
    </source>
</evidence>
<evidence type="ECO:0000256" key="1">
    <source>
        <dbReference type="SAM" id="MobiDB-lite"/>
    </source>
</evidence>
<keyword evidence="4" id="KW-1185">Reference proteome</keyword>
<name>A0A8S4G2U9_PLUXY</name>
<feature type="compositionally biased region" description="Gly residues" evidence="1">
    <location>
        <begin position="138"/>
        <end position="147"/>
    </location>
</feature>
<dbReference type="GO" id="GO:0006357">
    <property type="term" value="P:regulation of transcription by RNA polymerase II"/>
    <property type="evidence" value="ECO:0007669"/>
    <property type="project" value="TreeGrafter"/>
</dbReference>
<dbReference type="SMART" id="SM00595">
    <property type="entry name" value="MADF"/>
    <property type="match status" value="1"/>
</dbReference>
<organism evidence="3 4">
    <name type="scientific">Plutella xylostella</name>
    <name type="common">Diamondback moth</name>
    <name type="synonym">Plutella maculipennis</name>
    <dbReference type="NCBI Taxonomy" id="51655"/>
    <lineage>
        <taxon>Eukaryota</taxon>
        <taxon>Metazoa</taxon>
        <taxon>Ecdysozoa</taxon>
        <taxon>Arthropoda</taxon>
        <taxon>Hexapoda</taxon>
        <taxon>Insecta</taxon>
        <taxon>Pterygota</taxon>
        <taxon>Neoptera</taxon>
        <taxon>Endopterygota</taxon>
        <taxon>Lepidoptera</taxon>
        <taxon>Glossata</taxon>
        <taxon>Ditrysia</taxon>
        <taxon>Yponomeutoidea</taxon>
        <taxon>Plutellidae</taxon>
        <taxon>Plutella</taxon>
    </lineage>
</organism>
<dbReference type="PANTHER" id="PTHR12243:SF67">
    <property type="entry name" value="COREPRESSOR OF PANGOLIN, ISOFORM A-RELATED"/>
    <property type="match status" value="1"/>
</dbReference>